<evidence type="ECO:0000256" key="5">
    <source>
        <dbReference type="ARBA" id="ARBA00023004"/>
    </source>
</evidence>
<dbReference type="InterPro" id="IPR017972">
    <property type="entry name" value="Cyt_P450_CS"/>
</dbReference>
<dbReference type="SUPFAM" id="SSF48264">
    <property type="entry name" value="Cytochrome P450"/>
    <property type="match status" value="1"/>
</dbReference>
<keyword evidence="10" id="KW-1185">Reference proteome</keyword>
<dbReference type="PANTHER" id="PTHR24291">
    <property type="entry name" value="CYTOCHROME P450 FAMILY 4"/>
    <property type="match status" value="1"/>
</dbReference>
<dbReference type="InterPro" id="IPR050196">
    <property type="entry name" value="Cytochrome_P450_Monoox"/>
</dbReference>
<keyword evidence="2 7" id="KW-0349">Heme</keyword>
<comment type="caution">
    <text evidence="9">The sequence shown here is derived from an EMBL/GenBank/DDBJ whole genome shotgun (WGS) entry which is preliminary data.</text>
</comment>
<keyword evidence="6 8" id="KW-0503">Monooxygenase</keyword>
<dbReference type="PRINTS" id="PR00463">
    <property type="entry name" value="EP450I"/>
</dbReference>
<evidence type="ECO:0000256" key="8">
    <source>
        <dbReference type="RuleBase" id="RU000461"/>
    </source>
</evidence>
<comment type="similarity">
    <text evidence="1 8">Belongs to the cytochrome P450 family.</text>
</comment>
<dbReference type="GO" id="GO:0020037">
    <property type="term" value="F:heme binding"/>
    <property type="evidence" value="ECO:0007669"/>
    <property type="project" value="InterPro"/>
</dbReference>
<comment type="cofactor">
    <cofactor evidence="7">
        <name>heme</name>
        <dbReference type="ChEBI" id="CHEBI:30413"/>
    </cofactor>
</comment>
<protein>
    <submittedName>
        <fullName evidence="9">Cytochrome P450</fullName>
    </submittedName>
</protein>
<dbReference type="PRINTS" id="PR00385">
    <property type="entry name" value="P450"/>
</dbReference>
<evidence type="ECO:0000256" key="3">
    <source>
        <dbReference type="ARBA" id="ARBA00022723"/>
    </source>
</evidence>
<feature type="binding site" description="axial binding residue" evidence="7">
    <location>
        <position position="386"/>
    </location>
    <ligand>
        <name>heme</name>
        <dbReference type="ChEBI" id="CHEBI:30413"/>
    </ligand>
    <ligandPart>
        <name>Fe</name>
        <dbReference type="ChEBI" id="CHEBI:18248"/>
    </ligandPart>
</feature>
<dbReference type="InterPro" id="IPR002401">
    <property type="entry name" value="Cyt_P450_E_grp-I"/>
</dbReference>
<dbReference type="EMBL" id="JADZSC010000001">
    <property type="protein sequence ID" value="MBH0229674.1"/>
    <property type="molecule type" value="Genomic_DNA"/>
</dbReference>
<evidence type="ECO:0000256" key="6">
    <source>
        <dbReference type="ARBA" id="ARBA00023033"/>
    </source>
</evidence>
<keyword evidence="3 7" id="KW-0479">Metal-binding</keyword>
<accession>A0A931HUA1</accession>
<organism evidence="9 10">
    <name type="scientific">Halobacillus yeomjeoni</name>
    <dbReference type="NCBI Taxonomy" id="311194"/>
    <lineage>
        <taxon>Bacteria</taxon>
        <taxon>Bacillati</taxon>
        <taxon>Bacillota</taxon>
        <taxon>Bacilli</taxon>
        <taxon>Bacillales</taxon>
        <taxon>Bacillaceae</taxon>
        <taxon>Halobacillus</taxon>
    </lineage>
</organism>
<evidence type="ECO:0000256" key="7">
    <source>
        <dbReference type="PIRSR" id="PIRSR602401-1"/>
    </source>
</evidence>
<dbReference type="GO" id="GO:0016705">
    <property type="term" value="F:oxidoreductase activity, acting on paired donors, with incorporation or reduction of molecular oxygen"/>
    <property type="evidence" value="ECO:0007669"/>
    <property type="project" value="InterPro"/>
</dbReference>
<dbReference type="Proteomes" id="UP000614490">
    <property type="component" value="Unassembled WGS sequence"/>
</dbReference>
<dbReference type="RefSeq" id="WP_197316269.1">
    <property type="nucleotide sequence ID" value="NZ_JADZSC010000001.1"/>
</dbReference>
<dbReference type="PROSITE" id="PS00086">
    <property type="entry name" value="CYTOCHROME_P450"/>
    <property type="match status" value="1"/>
</dbReference>
<dbReference type="CDD" id="cd20620">
    <property type="entry name" value="CYP132-like"/>
    <property type="match status" value="1"/>
</dbReference>
<sequence>MYHLKSRTPMGQLNSFRKDPLAFLERGLDTGEDVVRFRLANKRVTLIMDPDLIKQVLVVKEDAFQRFKPYKELAPLLGQGLLLSEKPLHKQQRKIVQPSFTPRHILTYGEEMRRKTIDSLRGWGKKEKRLLSDDFMSLTLEIIASTMFGADVLDGKEQVGRSLEEAMELITKRVRSFFKAPKFIKTKENQQFQKAIDTLDEVIMKIILNRKKTGNRSNDLLDTLLYSQDSEGHRMSDRQLRDEVMTIFLAGHETTATALTWTMYLLLTHPESYLKLQAEVDELCREEVPTMEEIKEMTFMRDVFLESMRLYPPAWLINRMPIENIQVGDVGLRTGETIMISPYLMHRHPAYFDNPEKFIPARFKQGKLLNVPDFVYFPFGGGSRICVGKHFAMTESMILLGALIKNFHFTLSDIEYIPEKFPLVTLRMKDGLLVHSERRF</sequence>
<dbReference type="Pfam" id="PF00067">
    <property type="entry name" value="p450"/>
    <property type="match status" value="1"/>
</dbReference>
<keyword evidence="4 8" id="KW-0560">Oxidoreductase</keyword>
<proteinExistence type="inferred from homology"/>
<gene>
    <name evidence="9" type="ORF">H0267_05535</name>
</gene>
<dbReference type="InterPro" id="IPR001128">
    <property type="entry name" value="Cyt_P450"/>
</dbReference>
<evidence type="ECO:0000256" key="4">
    <source>
        <dbReference type="ARBA" id="ARBA00023002"/>
    </source>
</evidence>
<dbReference type="GO" id="GO:0004497">
    <property type="term" value="F:monooxygenase activity"/>
    <property type="evidence" value="ECO:0007669"/>
    <property type="project" value="UniProtKB-KW"/>
</dbReference>
<dbReference type="InterPro" id="IPR036396">
    <property type="entry name" value="Cyt_P450_sf"/>
</dbReference>
<evidence type="ECO:0000313" key="10">
    <source>
        <dbReference type="Proteomes" id="UP000614490"/>
    </source>
</evidence>
<evidence type="ECO:0000313" key="9">
    <source>
        <dbReference type="EMBL" id="MBH0229674.1"/>
    </source>
</evidence>
<dbReference type="PANTHER" id="PTHR24291:SF50">
    <property type="entry name" value="BIFUNCTIONAL ALBAFLAVENONE MONOOXYGENASE_TERPENE SYNTHASE"/>
    <property type="match status" value="1"/>
</dbReference>
<evidence type="ECO:0000256" key="1">
    <source>
        <dbReference type="ARBA" id="ARBA00010617"/>
    </source>
</evidence>
<evidence type="ECO:0000256" key="2">
    <source>
        <dbReference type="ARBA" id="ARBA00022617"/>
    </source>
</evidence>
<dbReference type="GO" id="GO:0005506">
    <property type="term" value="F:iron ion binding"/>
    <property type="evidence" value="ECO:0007669"/>
    <property type="project" value="InterPro"/>
</dbReference>
<name>A0A931HUA1_9BACI</name>
<reference evidence="9 10" key="1">
    <citation type="journal article" date="2005" name="Int. J. Syst. Evol. Microbiol.">
        <title>Halobacillus yeomjeoni sp. nov., isolated from a marine solar saltern in Korea.</title>
        <authorList>
            <person name="Yoon J.H."/>
            <person name="Kang S.J."/>
            <person name="Lee C.H."/>
            <person name="Oh H.W."/>
            <person name="Oh T.K."/>
        </authorList>
    </citation>
    <scope>NUCLEOTIDE SEQUENCE [LARGE SCALE GENOMIC DNA]</scope>
    <source>
        <strain evidence="9 10">KCTC 3957</strain>
    </source>
</reference>
<dbReference type="AlphaFoldDB" id="A0A931HUA1"/>
<dbReference type="Gene3D" id="1.10.630.10">
    <property type="entry name" value="Cytochrome P450"/>
    <property type="match status" value="1"/>
</dbReference>
<keyword evidence="5 7" id="KW-0408">Iron</keyword>